<dbReference type="PANTHER" id="PTHR41533:SF1">
    <property type="entry name" value="L,D-TRANSPEPTIDASE YCBB-RELATED"/>
    <property type="match status" value="1"/>
</dbReference>
<proteinExistence type="predicted"/>
<dbReference type="Proteomes" id="UP001278571">
    <property type="component" value="Unassembled WGS sequence"/>
</dbReference>
<dbReference type="EMBL" id="JAWJZF010000464">
    <property type="protein sequence ID" value="MDX2295891.1"/>
    <property type="molecule type" value="Genomic_DNA"/>
</dbReference>
<evidence type="ECO:0000313" key="3">
    <source>
        <dbReference type="Proteomes" id="UP001278571"/>
    </source>
</evidence>
<dbReference type="SUPFAM" id="SSF47090">
    <property type="entry name" value="PGBD-like"/>
    <property type="match status" value="2"/>
</dbReference>
<dbReference type="InterPro" id="IPR052905">
    <property type="entry name" value="LD-transpeptidase_YkuD-like"/>
</dbReference>
<evidence type="ECO:0000313" key="2">
    <source>
        <dbReference type="EMBL" id="MDX2295891.1"/>
    </source>
</evidence>
<evidence type="ECO:0000259" key="1">
    <source>
        <dbReference type="Pfam" id="PF01471"/>
    </source>
</evidence>
<feature type="domain" description="Peptidoglycan binding-like" evidence="1">
    <location>
        <begin position="77"/>
        <end position="132"/>
    </location>
</feature>
<dbReference type="InterPro" id="IPR036366">
    <property type="entry name" value="PGBDSf"/>
</dbReference>
<dbReference type="RefSeq" id="WP_319012078.1">
    <property type="nucleotide sequence ID" value="NZ_JAWJZF010000464.1"/>
</dbReference>
<feature type="domain" description="Peptidoglycan binding-like" evidence="1">
    <location>
        <begin position="143"/>
        <end position="192"/>
    </location>
</feature>
<dbReference type="Pfam" id="PF01471">
    <property type="entry name" value="PG_binding_1"/>
    <property type="match status" value="2"/>
</dbReference>
<dbReference type="PANTHER" id="PTHR41533">
    <property type="entry name" value="L,D-TRANSPEPTIDASE HI_1667-RELATED"/>
    <property type="match status" value="1"/>
</dbReference>
<name>A0ABU4KDV1_9ACTN</name>
<accession>A0ABU4KDV1</accession>
<reference evidence="2 3" key="1">
    <citation type="submission" date="2023-10" db="EMBL/GenBank/DDBJ databases">
        <authorList>
            <person name="Wang X.X."/>
        </authorList>
    </citation>
    <scope>NUCLEOTIDE SEQUENCE [LARGE SCALE GENOMIC DNA]</scope>
    <source>
        <strain evidence="2 3">NBRC 12816</strain>
    </source>
</reference>
<dbReference type="InterPro" id="IPR036365">
    <property type="entry name" value="PGBD-like_sf"/>
</dbReference>
<sequence>MAPPPANATPTRKDTLMRKHARNLLLHSLAATLLAGAALTAVSTTGDEASASAKPAAHGATNATKAASWPVLKTGSRGTDVFTAQHLLAARGHTVKADGAYGKNTAAAVAKFQKRAGLRVDGVVGPKTWAKLTALTLRTGAKGPAVKALQRQLGLHPDGIYGNKTYNAVRGFQTRSGLKTDGVVGPKTWTALIAGHTPAKPKPGGTKPATTAIALARQLLTKPGITYATRHAKTVDSASTAYRNIHDMAKGIGAATSPHSHVGSKRVQLDPRMLKALITLADSGYRLQISEFVGGTHSKKSRHYRGLSFDANIINGKHVGSGAPHKKVMNLCRTLGATEVLGPGNKGHNTHIHCAWK</sequence>
<gene>
    <name evidence="2" type="ORF">R2363_27425</name>
</gene>
<keyword evidence="3" id="KW-1185">Reference proteome</keyword>
<organism evidence="2 3">
    <name type="scientific">Streptomyces roseolus</name>
    <dbReference type="NCBI Taxonomy" id="67358"/>
    <lineage>
        <taxon>Bacteria</taxon>
        <taxon>Bacillati</taxon>
        <taxon>Actinomycetota</taxon>
        <taxon>Actinomycetes</taxon>
        <taxon>Kitasatosporales</taxon>
        <taxon>Streptomycetaceae</taxon>
        <taxon>Streptomyces</taxon>
    </lineage>
</organism>
<comment type="caution">
    <text evidence="2">The sequence shown here is derived from an EMBL/GenBank/DDBJ whole genome shotgun (WGS) entry which is preliminary data.</text>
</comment>
<dbReference type="Gene3D" id="1.10.101.10">
    <property type="entry name" value="PGBD-like superfamily/PGBD"/>
    <property type="match status" value="2"/>
</dbReference>
<protein>
    <submittedName>
        <fullName evidence="2">Peptidoglycan-binding protein</fullName>
    </submittedName>
</protein>
<dbReference type="InterPro" id="IPR002477">
    <property type="entry name" value="Peptidoglycan-bd-like"/>
</dbReference>